<comment type="catalytic activity">
    <reaction evidence="2">
        <text>N(6)-D-ribulosyl-L-lysyl-[protein] + ATP = N(6)-(3-O-phospho-D-ribulosyl)-L-lysyl-[protein] + ADP + H(+)</text>
        <dbReference type="Rhea" id="RHEA:48432"/>
        <dbReference type="Rhea" id="RHEA-COMP:12103"/>
        <dbReference type="Rhea" id="RHEA-COMP:12104"/>
        <dbReference type="ChEBI" id="CHEBI:15378"/>
        <dbReference type="ChEBI" id="CHEBI:30616"/>
        <dbReference type="ChEBI" id="CHEBI:90418"/>
        <dbReference type="ChEBI" id="CHEBI:90420"/>
        <dbReference type="ChEBI" id="CHEBI:456216"/>
        <dbReference type="EC" id="2.7.1.172"/>
    </reaction>
    <physiologicalReaction direction="left-to-right" evidence="2">
        <dbReference type="Rhea" id="RHEA:48433"/>
    </physiologicalReaction>
</comment>
<dbReference type="OrthoDB" id="5772781at2759"/>
<dbReference type="EC" id="2.7.1.172" evidence="1"/>
<keyword evidence="6" id="KW-1185">Reference proteome</keyword>
<dbReference type="AlphaFoldDB" id="A0A060SLX3"/>
<organism evidence="5 6">
    <name type="scientific">Pycnoporus cinnabarinus</name>
    <name type="common">Cinnabar-red polypore</name>
    <name type="synonym">Trametes cinnabarina</name>
    <dbReference type="NCBI Taxonomy" id="5643"/>
    <lineage>
        <taxon>Eukaryota</taxon>
        <taxon>Fungi</taxon>
        <taxon>Dikarya</taxon>
        <taxon>Basidiomycota</taxon>
        <taxon>Agaricomycotina</taxon>
        <taxon>Agaricomycetes</taxon>
        <taxon>Polyporales</taxon>
        <taxon>Polyporaceae</taxon>
        <taxon>Trametes</taxon>
    </lineage>
</organism>
<evidence type="ECO:0000256" key="3">
    <source>
        <dbReference type="PIRNR" id="PIRNR006221"/>
    </source>
</evidence>
<accession>A0A060SLX3</accession>
<dbReference type="SUPFAM" id="SSF56112">
    <property type="entry name" value="Protein kinase-like (PK-like)"/>
    <property type="match status" value="1"/>
</dbReference>
<proteinExistence type="inferred from homology"/>
<gene>
    <name evidence="5" type="ORF">BN946_scf184935.g53</name>
</gene>
<dbReference type="GO" id="GO:0102193">
    <property type="term" value="F:protein-ribulosamine 3-kinase activity"/>
    <property type="evidence" value="ECO:0007669"/>
    <property type="project" value="UniProtKB-EC"/>
</dbReference>
<keyword evidence="3" id="KW-0418">Kinase</keyword>
<evidence type="ECO:0000313" key="5">
    <source>
        <dbReference type="EMBL" id="CDO75517.1"/>
    </source>
</evidence>
<comment type="caution">
    <text evidence="5">The sequence shown here is derived from an EMBL/GenBank/DDBJ whole genome shotgun (WGS) entry which is preliminary data.</text>
</comment>
<evidence type="ECO:0000256" key="2">
    <source>
        <dbReference type="ARBA" id="ARBA00048655"/>
    </source>
</evidence>
<dbReference type="Proteomes" id="UP000029665">
    <property type="component" value="Unassembled WGS sequence"/>
</dbReference>
<keyword evidence="3" id="KW-0808">Transferase</keyword>
<evidence type="ECO:0000313" key="6">
    <source>
        <dbReference type="Proteomes" id="UP000029665"/>
    </source>
</evidence>
<dbReference type="HOGENOM" id="CLU_036517_0_3_1"/>
<dbReference type="EMBL" id="CCBP010000274">
    <property type="protein sequence ID" value="CDO75517.1"/>
    <property type="molecule type" value="Genomic_DNA"/>
</dbReference>
<dbReference type="Pfam" id="PF03881">
    <property type="entry name" value="Fructosamin_kin"/>
    <property type="match status" value="1"/>
</dbReference>
<dbReference type="OMA" id="RECDIAM"/>
<sequence length="305" mass="33994">MHSHRVFEIILQRHLGQEVTLTQDSSSLRVSTGQRYYAKIGSASEKDQYVGEAESLKAINAAAPGLAPNLIDCGVIDSDTKERDSDVGRPYFLSEYKDIGSLTPAAAKVLGRRLATELHAYESSDGFGFSVPTYCGRTRQDNGWFKTWPECFDALIGGLADKLRAQGGYDALCKQVDDVRTRVIPALLGPLEVKPVLLHGDLWQSGNTGIDRSTGEPTIFDPSSYFGHNEADLAIGRMFGGLPESFYTAYHQHLPKSEPQEEYGLRQDLYQLYHYLNHTVLFGPQEDTVDDPKTRHEARKKTKHN</sequence>
<comment type="similarity">
    <text evidence="3">Belongs to the fructosamine kinase family.</text>
</comment>
<dbReference type="GO" id="GO:0016301">
    <property type="term" value="F:kinase activity"/>
    <property type="evidence" value="ECO:0007669"/>
    <property type="project" value="UniProtKB-UniRule"/>
</dbReference>
<dbReference type="InterPro" id="IPR016477">
    <property type="entry name" value="Fructo-/Ketosamine-3-kinase"/>
</dbReference>
<dbReference type="PANTHER" id="PTHR12149:SF8">
    <property type="entry name" value="PROTEIN-RIBULOSAMINE 3-KINASE"/>
    <property type="match status" value="1"/>
</dbReference>
<dbReference type="InterPro" id="IPR011009">
    <property type="entry name" value="Kinase-like_dom_sf"/>
</dbReference>
<dbReference type="PANTHER" id="PTHR12149">
    <property type="entry name" value="FRUCTOSAMINE 3 KINASE-RELATED PROTEIN"/>
    <property type="match status" value="1"/>
</dbReference>
<reference evidence="5" key="1">
    <citation type="submission" date="2014-01" db="EMBL/GenBank/DDBJ databases">
        <title>The genome of the white-rot fungus Pycnoporus cinnabarinus: a basidiomycete model with a versatile arsenal for lignocellulosic biomass breakdown.</title>
        <authorList>
            <person name="Levasseur A."/>
            <person name="Lomascolo A."/>
            <person name="Ruiz-Duenas F.J."/>
            <person name="Uzan E."/>
            <person name="Piumi F."/>
            <person name="Kues U."/>
            <person name="Ram A.F.J."/>
            <person name="Murat C."/>
            <person name="Haon M."/>
            <person name="Benoit I."/>
            <person name="Arfi Y."/>
            <person name="Chevret D."/>
            <person name="Drula E."/>
            <person name="Kwon M.J."/>
            <person name="Gouret P."/>
            <person name="Lesage-Meessen L."/>
            <person name="Lombard V."/>
            <person name="Mariette J."/>
            <person name="Noirot C."/>
            <person name="Park J."/>
            <person name="Patyshakuliyeva A."/>
            <person name="Wieneger R.A.B."/>
            <person name="Wosten H.A.B."/>
            <person name="Martin F."/>
            <person name="Coutinho P.M."/>
            <person name="de Vries R."/>
            <person name="Martinez A.T."/>
            <person name="Klopp C."/>
            <person name="Pontarotti P."/>
            <person name="Henrissat B."/>
            <person name="Record E."/>
        </authorList>
    </citation>
    <scope>NUCLEOTIDE SEQUENCE [LARGE SCALE GENOMIC DNA]</scope>
    <source>
        <strain evidence="5">BRFM137</strain>
    </source>
</reference>
<dbReference type="STRING" id="5643.A0A060SLX3"/>
<feature type="compositionally biased region" description="Basic residues" evidence="4">
    <location>
        <begin position="296"/>
        <end position="305"/>
    </location>
</feature>
<name>A0A060SLX3_PYCCI</name>
<protein>
    <recommendedName>
        <fullName evidence="1">protein-ribulosamine 3-kinase</fullName>
        <ecNumber evidence="1">2.7.1.172</ecNumber>
    </recommendedName>
</protein>
<evidence type="ECO:0000256" key="4">
    <source>
        <dbReference type="SAM" id="MobiDB-lite"/>
    </source>
</evidence>
<feature type="region of interest" description="Disordered" evidence="4">
    <location>
        <begin position="284"/>
        <end position="305"/>
    </location>
</feature>
<dbReference type="Gene3D" id="3.90.1200.10">
    <property type="match status" value="1"/>
</dbReference>
<evidence type="ECO:0000256" key="1">
    <source>
        <dbReference type="ARBA" id="ARBA00011961"/>
    </source>
</evidence>
<dbReference type="PIRSF" id="PIRSF006221">
    <property type="entry name" value="Ketosamine-3-kinase"/>
    <property type="match status" value="1"/>
</dbReference>